<accession>A0A2W5Z630</accession>
<reference evidence="2 5" key="3">
    <citation type="submission" date="2020-10" db="EMBL/GenBank/DDBJ databases">
        <title>Ca. Dormibacterota MAGs.</title>
        <authorList>
            <person name="Montgomery K."/>
        </authorList>
    </citation>
    <scope>NUCLEOTIDE SEQUENCE [LARGE SCALE GENOMIC DNA]</scope>
    <source>
        <strain evidence="2">SC8812_S17_18</strain>
    </source>
</reference>
<proteinExistence type="predicted"/>
<dbReference type="AlphaFoldDB" id="A0A2W5Z630"/>
<sequence>MGDDQTEEAADKAVDPDRLLEGENPDTTYLEDATHWVTVYSELLAVKRDLVGVSESRLPDLPTEARKEVATTDLVVLDAEMKRFSQRLAFWRQRCVDLGGSPAA</sequence>
<reference evidence="3" key="2">
    <citation type="submission" date="2018-05" db="EMBL/GenBank/DDBJ databases">
        <authorList>
            <person name="Ferrari B."/>
        </authorList>
    </citation>
    <scope>NUCLEOTIDE SEQUENCE</scope>
    <source>
        <strain evidence="3">RRmetagenome_bin12</strain>
    </source>
</reference>
<name>A0A2W5Z630_9BACT</name>
<feature type="compositionally biased region" description="Basic and acidic residues" evidence="1">
    <location>
        <begin position="9"/>
        <end position="21"/>
    </location>
</feature>
<comment type="caution">
    <text evidence="3">The sequence shown here is derived from an EMBL/GenBank/DDBJ whole genome shotgun (WGS) entry which is preliminary data.</text>
</comment>
<dbReference type="Proteomes" id="UP000248724">
    <property type="component" value="Unassembled WGS sequence"/>
</dbReference>
<gene>
    <name evidence="3" type="ORF">DLM65_10520</name>
    <name evidence="2" type="ORF">JF886_10770</name>
</gene>
<dbReference type="EMBL" id="QHBU01000201">
    <property type="protein sequence ID" value="PZR79507.1"/>
    <property type="molecule type" value="Genomic_DNA"/>
</dbReference>
<evidence type="ECO:0000313" key="4">
    <source>
        <dbReference type="Proteomes" id="UP000248724"/>
    </source>
</evidence>
<dbReference type="RefSeq" id="WP_337312321.1">
    <property type="nucleotide sequence ID" value="NZ_JAEKNS010000112.1"/>
</dbReference>
<reference evidence="3 4" key="1">
    <citation type="journal article" date="2017" name="Nature">
        <title>Atmospheric trace gases support primary production in Antarctic desert surface soil.</title>
        <authorList>
            <person name="Ji M."/>
            <person name="Greening C."/>
            <person name="Vanwonterghem I."/>
            <person name="Carere C.R."/>
            <person name="Bay S.K."/>
            <person name="Steen J.A."/>
            <person name="Montgomery K."/>
            <person name="Lines T."/>
            <person name="Beardall J."/>
            <person name="van Dorst J."/>
            <person name="Snape I."/>
            <person name="Stott M.B."/>
            <person name="Hugenholtz P."/>
            <person name="Ferrari B.C."/>
        </authorList>
    </citation>
    <scope>NUCLEOTIDE SEQUENCE [LARGE SCALE GENOMIC DNA]</scope>
    <source>
        <strain evidence="3">RRmetagenome_bin12</strain>
    </source>
</reference>
<protein>
    <submittedName>
        <fullName evidence="3">Uncharacterized protein</fullName>
    </submittedName>
</protein>
<evidence type="ECO:0000313" key="5">
    <source>
        <dbReference type="Proteomes" id="UP000606991"/>
    </source>
</evidence>
<accession>A0A934N5X7</accession>
<evidence type="ECO:0000313" key="2">
    <source>
        <dbReference type="EMBL" id="MBJ7595323.1"/>
    </source>
</evidence>
<evidence type="ECO:0000256" key="1">
    <source>
        <dbReference type="SAM" id="MobiDB-lite"/>
    </source>
</evidence>
<dbReference type="Proteomes" id="UP000606991">
    <property type="component" value="Unassembled WGS sequence"/>
</dbReference>
<feature type="region of interest" description="Disordered" evidence="1">
    <location>
        <begin position="1"/>
        <end position="26"/>
    </location>
</feature>
<organism evidence="3 4">
    <name type="scientific">Candidatus Aeolococcus gillhamiae</name>
    <dbReference type="NCBI Taxonomy" id="3127015"/>
    <lineage>
        <taxon>Bacteria</taxon>
        <taxon>Bacillati</taxon>
        <taxon>Candidatus Dormiibacterota</taxon>
        <taxon>Candidatus Dormibacteria</taxon>
        <taxon>Candidatus Aeolococcales</taxon>
        <taxon>Candidatus Aeolococcaceae</taxon>
        <taxon>Candidatus Aeolococcus</taxon>
    </lineage>
</organism>
<dbReference type="EMBL" id="JAEKNS010000112">
    <property type="protein sequence ID" value="MBJ7595323.1"/>
    <property type="molecule type" value="Genomic_DNA"/>
</dbReference>
<evidence type="ECO:0000313" key="3">
    <source>
        <dbReference type="EMBL" id="PZR79507.1"/>
    </source>
</evidence>